<protein>
    <submittedName>
        <fullName evidence="6">Camk camkl pask protein kinase</fullName>
    </submittedName>
</protein>
<feature type="region of interest" description="Disordered" evidence="4">
    <location>
        <begin position="1"/>
        <end position="34"/>
    </location>
</feature>
<feature type="region of interest" description="Disordered" evidence="4">
    <location>
        <begin position="316"/>
        <end position="344"/>
    </location>
</feature>
<dbReference type="GO" id="GO:0005829">
    <property type="term" value="C:cytosol"/>
    <property type="evidence" value="ECO:0007669"/>
    <property type="project" value="TreeGrafter"/>
</dbReference>
<dbReference type="AlphaFoldDB" id="A0A0F7SMI5"/>
<dbReference type="GO" id="GO:0045719">
    <property type="term" value="P:negative regulation of glycogen biosynthetic process"/>
    <property type="evidence" value="ECO:0007669"/>
    <property type="project" value="TreeGrafter"/>
</dbReference>
<reference evidence="6" key="1">
    <citation type="submission" date="2014-08" db="EMBL/GenBank/DDBJ databases">
        <authorList>
            <person name="Sharma Rahul"/>
            <person name="Thines Marco"/>
        </authorList>
    </citation>
    <scope>NUCLEOTIDE SEQUENCE</scope>
</reference>
<dbReference type="GO" id="GO:0035556">
    <property type="term" value="P:intracellular signal transduction"/>
    <property type="evidence" value="ECO:0007669"/>
    <property type="project" value="TreeGrafter"/>
</dbReference>
<keyword evidence="1 3" id="KW-0547">Nucleotide-binding</keyword>
<feature type="compositionally biased region" description="Low complexity" evidence="4">
    <location>
        <begin position="175"/>
        <end position="188"/>
    </location>
</feature>
<feature type="compositionally biased region" description="Low complexity" evidence="4">
    <location>
        <begin position="100"/>
        <end position="117"/>
    </location>
</feature>
<keyword evidence="6" id="KW-0418">Kinase</keyword>
<keyword evidence="6" id="KW-0808">Transferase</keyword>
<evidence type="ECO:0000256" key="2">
    <source>
        <dbReference type="ARBA" id="ARBA00022840"/>
    </source>
</evidence>
<dbReference type="InterPro" id="IPR008271">
    <property type="entry name" value="Ser/Thr_kinase_AS"/>
</dbReference>
<proteinExistence type="predicted"/>
<dbReference type="Pfam" id="PF00069">
    <property type="entry name" value="Pkinase"/>
    <property type="match status" value="1"/>
</dbReference>
<dbReference type="PANTHER" id="PTHR24346:SF72">
    <property type="entry name" value="CAMK PROTEIN KINASE"/>
    <property type="match status" value="1"/>
</dbReference>
<keyword evidence="2 3" id="KW-0067">ATP-binding</keyword>
<dbReference type="GO" id="GO:0004674">
    <property type="term" value="F:protein serine/threonine kinase activity"/>
    <property type="evidence" value="ECO:0007669"/>
    <property type="project" value="TreeGrafter"/>
</dbReference>
<evidence type="ECO:0000259" key="5">
    <source>
        <dbReference type="PROSITE" id="PS50011"/>
    </source>
</evidence>
<evidence type="ECO:0000256" key="3">
    <source>
        <dbReference type="PROSITE-ProRule" id="PRU10141"/>
    </source>
</evidence>
<dbReference type="InterPro" id="IPR011009">
    <property type="entry name" value="Kinase-like_dom_sf"/>
</dbReference>
<feature type="region of interest" description="Disordered" evidence="4">
    <location>
        <begin position="64"/>
        <end position="163"/>
    </location>
</feature>
<dbReference type="GO" id="GO:0005634">
    <property type="term" value="C:nucleus"/>
    <property type="evidence" value="ECO:0007669"/>
    <property type="project" value="TreeGrafter"/>
</dbReference>
<name>A0A0F7SMI5_PHARH</name>
<evidence type="ECO:0000313" key="6">
    <source>
        <dbReference type="EMBL" id="CED83287.1"/>
    </source>
</evidence>
<dbReference type="GO" id="GO:0005524">
    <property type="term" value="F:ATP binding"/>
    <property type="evidence" value="ECO:0007669"/>
    <property type="project" value="UniProtKB-UniRule"/>
</dbReference>
<dbReference type="InterPro" id="IPR000719">
    <property type="entry name" value="Prot_kinase_dom"/>
</dbReference>
<feature type="region of interest" description="Disordered" evidence="4">
    <location>
        <begin position="175"/>
        <end position="234"/>
    </location>
</feature>
<dbReference type="PROSITE" id="PS50011">
    <property type="entry name" value="PROTEIN_KINASE_DOM"/>
    <property type="match status" value="1"/>
</dbReference>
<feature type="domain" description="Protein kinase" evidence="5">
    <location>
        <begin position="371"/>
        <end position="730"/>
    </location>
</feature>
<dbReference type="Gene3D" id="1.10.510.10">
    <property type="entry name" value="Transferase(Phosphotransferase) domain 1"/>
    <property type="match status" value="1"/>
</dbReference>
<dbReference type="InterPro" id="IPR017441">
    <property type="entry name" value="Protein_kinase_ATP_BS"/>
</dbReference>
<dbReference type="PANTHER" id="PTHR24346">
    <property type="entry name" value="MAP/MICROTUBULE AFFINITY-REGULATING KINASE"/>
    <property type="match status" value="1"/>
</dbReference>
<feature type="binding site" evidence="3">
    <location>
        <position position="400"/>
    </location>
    <ligand>
        <name>ATP</name>
        <dbReference type="ChEBI" id="CHEBI:30616"/>
    </ligand>
</feature>
<dbReference type="Gene3D" id="3.30.200.20">
    <property type="entry name" value="Phosphorylase Kinase, domain 1"/>
    <property type="match status" value="1"/>
</dbReference>
<dbReference type="EMBL" id="LN483142">
    <property type="protein sequence ID" value="CED83287.1"/>
    <property type="molecule type" value="Genomic_DNA"/>
</dbReference>
<evidence type="ECO:0000256" key="1">
    <source>
        <dbReference type="ARBA" id="ARBA00022741"/>
    </source>
</evidence>
<feature type="compositionally biased region" description="Polar residues" evidence="4">
    <location>
        <begin position="153"/>
        <end position="163"/>
    </location>
</feature>
<feature type="compositionally biased region" description="Low complexity" evidence="4">
    <location>
        <begin position="74"/>
        <end position="86"/>
    </location>
</feature>
<dbReference type="PROSITE" id="PS00107">
    <property type="entry name" value="PROTEIN_KINASE_ATP"/>
    <property type="match status" value="1"/>
</dbReference>
<accession>A0A0F7SMI5</accession>
<dbReference type="SUPFAM" id="SSF56112">
    <property type="entry name" value="Protein kinase-like (PK-like)"/>
    <property type="match status" value="2"/>
</dbReference>
<evidence type="ECO:0000256" key="4">
    <source>
        <dbReference type="SAM" id="MobiDB-lite"/>
    </source>
</evidence>
<sequence>MSGTVLQDSTRMKDSLSPSFTPVPGQPGFPYSDAWDNFSNRTSAVCSGISTFPAEAYRFGASNQAPSVNRQPSDESMVSSPSSSDETGLSSLPSLEGVGSVPSNSSINSSNSSTLNSPLLHKKSPSRNKHFLRLPHTVINTPIPPSLLDPTRRTSLPVSAGTSYTSNFNIAVNRSASMSSSQSDGHSSLGQQDTALATDDEDGEPSSNGSKGTRPPLRPMVRKGSKGGWPYDKAPQSAGYGHALGSYTGPSPLSTSTSATSYFPPQAKSIYPAYKNVEGYSYDPSVQSTNQSHTPLVGISKFASYQQLASAQAASFNAPPEQNSLAPPRGVKSQSSSLAPPPLSIPASNSGPITHLLLDGHALNPLFESRYDLSAVLGSGGYGFVCVAVDKRRNKEVAVKFILSSKVPAHAWVEWTCQGESGDGMPPLGGKVPMECELLRRIRHQGVVRGEWVYADGKFFYLVQELHGASWCPSTPATPVTPSTPSTPASPHITAANLADVSSTLALDATRLASPTPFAPSYPLPASPACGPPSLIPNGTVPPLSGLESRRPSLNMERRGSCDLFECVEANKRFSEPKARGIFFQVVETVYALSKEGIYHRDIKDENIVVDRKLKVKLIDFGSAVWEKEPEPVRYKDFFGTNAYASPEILQRKTYLASEAEVWSLGILLCILITGESPFSSSSNAMIGRRSPLRNGVVMSKELVDLIDRCLQVEPEKRINLEEMRGHKWFRS</sequence>
<dbReference type="SMART" id="SM00220">
    <property type="entry name" value="S_TKc"/>
    <property type="match status" value="1"/>
</dbReference>
<organism evidence="6">
    <name type="scientific">Phaffia rhodozyma</name>
    <name type="common">Yeast</name>
    <name type="synonym">Xanthophyllomyces dendrorhous</name>
    <dbReference type="NCBI Taxonomy" id="264483"/>
    <lineage>
        <taxon>Eukaryota</taxon>
        <taxon>Fungi</taxon>
        <taxon>Dikarya</taxon>
        <taxon>Basidiomycota</taxon>
        <taxon>Agaricomycotina</taxon>
        <taxon>Tremellomycetes</taxon>
        <taxon>Cystofilobasidiales</taxon>
        <taxon>Mrakiaceae</taxon>
        <taxon>Phaffia</taxon>
    </lineage>
</organism>
<feature type="compositionally biased region" description="Basic residues" evidence="4">
    <location>
        <begin position="120"/>
        <end position="133"/>
    </location>
</feature>
<dbReference type="PROSITE" id="PS00108">
    <property type="entry name" value="PROTEIN_KINASE_ST"/>
    <property type="match status" value="1"/>
</dbReference>